<keyword evidence="3" id="KW-1185">Reference proteome</keyword>
<organism evidence="2 3">
    <name type="scientific">Anisodus acutangulus</name>
    <dbReference type="NCBI Taxonomy" id="402998"/>
    <lineage>
        <taxon>Eukaryota</taxon>
        <taxon>Viridiplantae</taxon>
        <taxon>Streptophyta</taxon>
        <taxon>Embryophyta</taxon>
        <taxon>Tracheophyta</taxon>
        <taxon>Spermatophyta</taxon>
        <taxon>Magnoliopsida</taxon>
        <taxon>eudicotyledons</taxon>
        <taxon>Gunneridae</taxon>
        <taxon>Pentapetalae</taxon>
        <taxon>asterids</taxon>
        <taxon>lamiids</taxon>
        <taxon>Solanales</taxon>
        <taxon>Solanaceae</taxon>
        <taxon>Solanoideae</taxon>
        <taxon>Hyoscyameae</taxon>
        <taxon>Anisodus</taxon>
    </lineage>
</organism>
<comment type="similarity">
    <text evidence="1">Belongs to the Mo25 family.</text>
</comment>
<dbReference type="Proteomes" id="UP001152561">
    <property type="component" value="Unassembled WGS sequence"/>
</dbReference>
<sequence>MPIPATQIADKASGLTNVVNGSKSVKRSSSNLKKLFTKALRSTGVKSIFKCKSKPKPPADVVRRVRFLLEAVDSLDDNVDPKRFSKMQELDSLLHEMKSILYGSNECEPAVEACVQLTREVFRDNTLRLIILCLPKLNLEARKDATRIVANLQRQPVNSRLIASDYLEANTDLMDHLVSGYDDPGLALHYGAMLRECIRHQVVARYVLKSEHMKKFFDHMQIPEFDVAADATATFKELMTRHKSTVAEFLFENYDWFFTEFNAKLLESSNYITRRQAIKLLGDILLDRSNSAVMTRYVSSKDNLRILMNLLREASKNIQLDAFHVFKLFVANRNKPSDIINIIVANRSKLLRFFASFKIDKEDEQFEADKAQVVKEIAELEAKGPLFSGELHKFPGTPTASGELYKSPTGLSGQLI</sequence>
<evidence type="ECO:0000313" key="2">
    <source>
        <dbReference type="EMBL" id="KAJ8532536.1"/>
    </source>
</evidence>
<dbReference type="EMBL" id="JAJAGQ010000020">
    <property type="protein sequence ID" value="KAJ8532536.1"/>
    <property type="molecule type" value="Genomic_DNA"/>
</dbReference>
<gene>
    <name evidence="2" type="ORF">K7X08_012459</name>
</gene>
<evidence type="ECO:0000256" key="1">
    <source>
        <dbReference type="ARBA" id="ARBA00011012"/>
    </source>
</evidence>
<dbReference type="Pfam" id="PF08569">
    <property type="entry name" value="Mo25"/>
    <property type="match status" value="1"/>
</dbReference>
<dbReference type="FunFam" id="1.25.10.10:FF:000146">
    <property type="entry name" value="putative MO25-like protein At5g47540"/>
    <property type="match status" value="1"/>
</dbReference>
<dbReference type="InterPro" id="IPR013878">
    <property type="entry name" value="Mo25"/>
</dbReference>
<dbReference type="InterPro" id="IPR016024">
    <property type="entry name" value="ARM-type_fold"/>
</dbReference>
<dbReference type="PANTHER" id="PTHR10182:SF21">
    <property type="entry name" value="CALCIUM-BINDING PROTEIN"/>
    <property type="match status" value="1"/>
</dbReference>
<dbReference type="InterPro" id="IPR011989">
    <property type="entry name" value="ARM-like"/>
</dbReference>
<comment type="caution">
    <text evidence="2">The sequence shown here is derived from an EMBL/GenBank/DDBJ whole genome shotgun (WGS) entry which is preliminary data.</text>
</comment>
<evidence type="ECO:0000313" key="3">
    <source>
        <dbReference type="Proteomes" id="UP001152561"/>
    </source>
</evidence>
<dbReference type="AlphaFoldDB" id="A0A9Q1QX37"/>
<dbReference type="GO" id="GO:0043539">
    <property type="term" value="F:protein serine/threonine kinase activator activity"/>
    <property type="evidence" value="ECO:0007669"/>
    <property type="project" value="TreeGrafter"/>
</dbReference>
<dbReference type="SUPFAM" id="SSF48371">
    <property type="entry name" value="ARM repeat"/>
    <property type="match status" value="1"/>
</dbReference>
<dbReference type="GO" id="GO:0035556">
    <property type="term" value="P:intracellular signal transduction"/>
    <property type="evidence" value="ECO:0007669"/>
    <property type="project" value="TreeGrafter"/>
</dbReference>
<evidence type="ECO:0008006" key="4">
    <source>
        <dbReference type="Google" id="ProtNLM"/>
    </source>
</evidence>
<accession>A0A9Q1QX37</accession>
<proteinExistence type="inferred from homology"/>
<protein>
    <recommendedName>
        <fullName evidence="4">MO25-like protein At5g47540</fullName>
    </recommendedName>
</protein>
<dbReference type="PANTHER" id="PTHR10182">
    <property type="entry name" value="CALCIUM-BINDING PROTEIN 39-RELATED"/>
    <property type="match status" value="1"/>
</dbReference>
<name>A0A9Q1QX37_9SOLA</name>
<dbReference type="OrthoDB" id="609103at2759"/>
<dbReference type="Gene3D" id="1.25.10.10">
    <property type="entry name" value="Leucine-rich Repeat Variant"/>
    <property type="match status" value="1"/>
</dbReference>
<reference evidence="3" key="1">
    <citation type="journal article" date="2023" name="Proc. Natl. Acad. Sci. U.S.A.">
        <title>Genomic and structural basis for evolution of tropane alkaloid biosynthesis.</title>
        <authorList>
            <person name="Wanga Y.-J."/>
            <person name="Taina T."/>
            <person name="Yua J.-Y."/>
            <person name="Lia J."/>
            <person name="Xua B."/>
            <person name="Chenc J."/>
            <person name="D'Auriad J.C."/>
            <person name="Huanga J.-P."/>
            <person name="Huanga S.-X."/>
        </authorList>
    </citation>
    <scope>NUCLEOTIDE SEQUENCE [LARGE SCALE GENOMIC DNA]</scope>
    <source>
        <strain evidence="3">cv. KIB-2019</strain>
    </source>
</reference>